<dbReference type="AlphaFoldDB" id="A0A2I2GLS8"/>
<keyword evidence="2" id="KW-0560">Oxidoreductase</keyword>
<dbReference type="GO" id="GO:0016491">
    <property type="term" value="F:oxidoreductase activity"/>
    <property type="evidence" value="ECO:0007669"/>
    <property type="project" value="UniProtKB-KW"/>
</dbReference>
<evidence type="ECO:0000313" key="6">
    <source>
        <dbReference type="Proteomes" id="UP000234275"/>
    </source>
</evidence>
<dbReference type="EMBL" id="MSFO01000001">
    <property type="protein sequence ID" value="PLB53827.1"/>
    <property type="molecule type" value="Genomic_DNA"/>
</dbReference>
<dbReference type="GeneID" id="36555777"/>
<evidence type="ECO:0000256" key="1">
    <source>
        <dbReference type="ARBA" id="ARBA00006484"/>
    </source>
</evidence>
<keyword evidence="4" id="KW-0732">Signal</keyword>
<dbReference type="PRINTS" id="PR00080">
    <property type="entry name" value="SDRFAMILY"/>
</dbReference>
<dbReference type="PANTHER" id="PTHR43976">
    <property type="entry name" value="SHORT CHAIN DEHYDROGENASE"/>
    <property type="match status" value="1"/>
</dbReference>
<feature type="signal peptide" evidence="4">
    <location>
        <begin position="1"/>
        <end position="23"/>
    </location>
</feature>
<dbReference type="RefSeq" id="XP_024709129.1">
    <property type="nucleotide sequence ID" value="XM_024848078.1"/>
</dbReference>
<comment type="similarity">
    <text evidence="1 3">Belongs to the short-chain dehydrogenases/reductases (SDR) family.</text>
</comment>
<evidence type="ECO:0000256" key="2">
    <source>
        <dbReference type="ARBA" id="ARBA00023002"/>
    </source>
</evidence>
<dbReference type="STRING" id="1392250.A0A2I2GLS8"/>
<protein>
    <submittedName>
        <fullName evidence="5">3-oxoacyl-reductase</fullName>
    </submittedName>
</protein>
<accession>A0A2I2GLS8</accession>
<dbReference type="InterPro" id="IPR002347">
    <property type="entry name" value="SDR_fam"/>
</dbReference>
<dbReference type="PANTHER" id="PTHR43976:SF16">
    <property type="entry name" value="SHORT-CHAIN DEHYDROGENASE_REDUCTASE FAMILY PROTEIN"/>
    <property type="match status" value="1"/>
</dbReference>
<sequence>MPQGRIWFITGASSGLGLQLALTASQHGDTVIATSRDPSKLAPLAEQNPLIIPKPLDPATASPDTLTTLIDEITTAHGPIDILVNNAGYILEGAIEECTDAELEAQFAVNVFSPVRVIRAVAPSMRARSAGIIANIGSIGGWNGSPSAGFYCASKAAVGVYTEALKAELAPFGVDVTCIEPGYFRTGFLTSGHKVSAGKRIPELDVATRGMREALEAYSLKQPGDPVKGAQVMYEALTKTGRFEVLREEGRHLPARLALGKDALDAIGGSLQREREMLDTWGGVVGETDCADVQ</sequence>
<gene>
    <name evidence="5" type="ORF">P170DRAFT_431627</name>
</gene>
<name>A0A2I2GLS8_9EURO</name>
<dbReference type="Proteomes" id="UP000234275">
    <property type="component" value="Unassembled WGS sequence"/>
</dbReference>
<evidence type="ECO:0000256" key="3">
    <source>
        <dbReference type="RuleBase" id="RU000363"/>
    </source>
</evidence>
<dbReference type="InterPro" id="IPR051911">
    <property type="entry name" value="SDR_oxidoreductase"/>
</dbReference>
<dbReference type="OrthoDB" id="1274115at2759"/>
<dbReference type="SUPFAM" id="SSF51735">
    <property type="entry name" value="NAD(P)-binding Rossmann-fold domains"/>
    <property type="match status" value="1"/>
</dbReference>
<dbReference type="PRINTS" id="PR00081">
    <property type="entry name" value="GDHRDH"/>
</dbReference>
<dbReference type="VEuPathDB" id="FungiDB:P170DRAFT_431627"/>
<dbReference type="Pfam" id="PF00106">
    <property type="entry name" value="adh_short"/>
    <property type="match status" value="1"/>
</dbReference>
<dbReference type="InterPro" id="IPR036291">
    <property type="entry name" value="NAD(P)-bd_dom_sf"/>
</dbReference>
<evidence type="ECO:0000313" key="5">
    <source>
        <dbReference type="EMBL" id="PLB53827.1"/>
    </source>
</evidence>
<comment type="caution">
    <text evidence="5">The sequence shown here is derived from an EMBL/GenBank/DDBJ whole genome shotgun (WGS) entry which is preliminary data.</text>
</comment>
<reference evidence="5 6" key="1">
    <citation type="submission" date="2016-12" db="EMBL/GenBank/DDBJ databases">
        <title>The genomes of Aspergillus section Nigri reveals drivers in fungal speciation.</title>
        <authorList>
            <consortium name="DOE Joint Genome Institute"/>
            <person name="Vesth T.C."/>
            <person name="Nybo J."/>
            <person name="Theobald S."/>
            <person name="Brandl J."/>
            <person name="Frisvad J.C."/>
            <person name="Nielsen K.F."/>
            <person name="Lyhne E.K."/>
            <person name="Kogle M.E."/>
            <person name="Kuo A."/>
            <person name="Riley R."/>
            <person name="Clum A."/>
            <person name="Nolan M."/>
            <person name="Lipzen A."/>
            <person name="Salamov A."/>
            <person name="Henrissat B."/>
            <person name="Wiebenga A."/>
            <person name="De Vries R.P."/>
            <person name="Grigoriev I.V."/>
            <person name="Mortensen U.H."/>
            <person name="Andersen M.R."/>
            <person name="Baker S.E."/>
        </authorList>
    </citation>
    <scope>NUCLEOTIDE SEQUENCE [LARGE SCALE GENOMIC DNA]</scope>
    <source>
        <strain evidence="5 6">IBT 23096</strain>
    </source>
</reference>
<evidence type="ECO:0000256" key="4">
    <source>
        <dbReference type="SAM" id="SignalP"/>
    </source>
</evidence>
<dbReference type="CDD" id="cd05374">
    <property type="entry name" value="17beta-HSD-like_SDR_c"/>
    <property type="match status" value="1"/>
</dbReference>
<dbReference type="Gene3D" id="3.40.50.720">
    <property type="entry name" value="NAD(P)-binding Rossmann-like Domain"/>
    <property type="match status" value="1"/>
</dbReference>
<organism evidence="5 6">
    <name type="scientific">Aspergillus steynii IBT 23096</name>
    <dbReference type="NCBI Taxonomy" id="1392250"/>
    <lineage>
        <taxon>Eukaryota</taxon>
        <taxon>Fungi</taxon>
        <taxon>Dikarya</taxon>
        <taxon>Ascomycota</taxon>
        <taxon>Pezizomycotina</taxon>
        <taxon>Eurotiomycetes</taxon>
        <taxon>Eurotiomycetidae</taxon>
        <taxon>Eurotiales</taxon>
        <taxon>Aspergillaceae</taxon>
        <taxon>Aspergillus</taxon>
        <taxon>Aspergillus subgen. Circumdati</taxon>
    </lineage>
</organism>
<keyword evidence="6" id="KW-1185">Reference proteome</keyword>
<proteinExistence type="inferred from homology"/>
<feature type="chain" id="PRO_5014146231" evidence="4">
    <location>
        <begin position="24"/>
        <end position="294"/>
    </location>
</feature>